<reference evidence="1" key="1">
    <citation type="journal article" date="2021" name="Proc. Natl. Acad. Sci. U.S.A.">
        <title>A Catalog of Tens of Thousands of Viruses from Human Metagenomes Reveals Hidden Associations with Chronic Diseases.</title>
        <authorList>
            <person name="Tisza M.J."/>
            <person name="Buck C.B."/>
        </authorList>
    </citation>
    <scope>NUCLEOTIDE SEQUENCE</scope>
    <source>
        <strain evidence="1">Ct6ro14</strain>
    </source>
</reference>
<proteinExistence type="predicted"/>
<organism evidence="1">
    <name type="scientific">Siphoviridae sp. ct6ro14</name>
    <dbReference type="NCBI Taxonomy" id="2826300"/>
    <lineage>
        <taxon>Viruses</taxon>
        <taxon>Duplodnaviria</taxon>
        <taxon>Heunggongvirae</taxon>
        <taxon>Uroviricota</taxon>
        <taxon>Caudoviricetes</taxon>
    </lineage>
</organism>
<name>A0A8S5MJV3_9CAUD</name>
<accession>A0A8S5MJV3</accession>
<sequence>MEERLKTFLSRYLGQGTQKKDIVTQEAIDLLVMAATIDHFEQDIIDYGTTHPDAPFWDFMQFGHDGLLPGDDGTDLFDEDD</sequence>
<evidence type="ECO:0000313" key="1">
    <source>
        <dbReference type="EMBL" id="DAD82488.1"/>
    </source>
</evidence>
<dbReference type="EMBL" id="BK014920">
    <property type="protein sequence ID" value="DAD82488.1"/>
    <property type="molecule type" value="Genomic_DNA"/>
</dbReference>
<protein>
    <submittedName>
        <fullName evidence="1">Uncharacterized protein</fullName>
    </submittedName>
</protein>